<dbReference type="PROSITE" id="PS50837">
    <property type="entry name" value="NACHT"/>
    <property type="match status" value="1"/>
</dbReference>
<dbReference type="Pfam" id="PF04479">
    <property type="entry name" value="RTA1"/>
    <property type="match status" value="1"/>
</dbReference>
<dbReference type="EMBL" id="CAJSTJ010000127">
    <property type="protein sequence ID" value="CAG7558862.1"/>
    <property type="molecule type" value="Genomic_DNA"/>
</dbReference>
<gene>
    <name evidence="14" type="ORF">FEQUK3_LOCUS4594</name>
</gene>
<feature type="repeat" description="WD" evidence="11">
    <location>
        <begin position="1243"/>
        <end position="1284"/>
    </location>
</feature>
<dbReference type="PROSITE" id="PS00678">
    <property type="entry name" value="WD_REPEATS_1"/>
    <property type="match status" value="6"/>
</dbReference>
<evidence type="ECO:0000256" key="3">
    <source>
        <dbReference type="ARBA" id="ARBA00022692"/>
    </source>
</evidence>
<accession>A0A8J2NCK6</accession>
<keyword evidence="3 12" id="KW-0812">Transmembrane</keyword>
<evidence type="ECO:0000256" key="11">
    <source>
        <dbReference type="PROSITE-ProRule" id="PRU00221"/>
    </source>
</evidence>
<evidence type="ECO:0000256" key="6">
    <source>
        <dbReference type="ARBA" id="ARBA00023054"/>
    </source>
</evidence>
<reference evidence="14" key="1">
    <citation type="submission" date="2021-05" db="EMBL/GenBank/DDBJ databases">
        <authorList>
            <person name="Khan N."/>
        </authorList>
    </citation>
    <scope>NUCLEOTIDE SEQUENCE</scope>
</reference>
<dbReference type="Proteomes" id="UP000693738">
    <property type="component" value="Unassembled WGS sequence"/>
</dbReference>
<evidence type="ECO:0000259" key="13">
    <source>
        <dbReference type="PROSITE" id="PS50837"/>
    </source>
</evidence>
<evidence type="ECO:0000256" key="2">
    <source>
        <dbReference type="ARBA" id="ARBA00022574"/>
    </source>
</evidence>
<comment type="subcellular location">
    <subcellularLocation>
        <location evidence="1">Membrane</location>
        <topology evidence="1">Multi-pass membrane protein</topology>
    </subcellularLocation>
</comment>
<feature type="repeat" description="WD" evidence="11">
    <location>
        <begin position="950"/>
        <end position="989"/>
    </location>
</feature>
<feature type="repeat" description="WD" evidence="11">
    <location>
        <begin position="1159"/>
        <end position="1190"/>
    </location>
</feature>
<dbReference type="PROSITE" id="PS50082">
    <property type="entry name" value="WD_REPEATS_2"/>
    <property type="match status" value="11"/>
</dbReference>
<dbReference type="CDD" id="cd00200">
    <property type="entry name" value="WD40"/>
    <property type="match status" value="2"/>
</dbReference>
<organism evidence="14 15">
    <name type="scientific">Fusarium equiseti</name>
    <name type="common">Fusarium scirpi</name>
    <dbReference type="NCBI Taxonomy" id="61235"/>
    <lineage>
        <taxon>Eukaryota</taxon>
        <taxon>Fungi</taxon>
        <taxon>Dikarya</taxon>
        <taxon>Ascomycota</taxon>
        <taxon>Pezizomycotina</taxon>
        <taxon>Sordariomycetes</taxon>
        <taxon>Hypocreomycetidae</taxon>
        <taxon>Hypocreales</taxon>
        <taxon>Nectriaceae</taxon>
        <taxon>Fusarium</taxon>
        <taxon>Fusarium incarnatum-equiseti species complex</taxon>
    </lineage>
</organism>
<dbReference type="Pfam" id="PF01048">
    <property type="entry name" value="PNP_UDP_1"/>
    <property type="match status" value="1"/>
</dbReference>
<evidence type="ECO:0000256" key="1">
    <source>
        <dbReference type="ARBA" id="ARBA00004141"/>
    </source>
</evidence>
<feature type="repeat" description="WD" evidence="11">
    <location>
        <begin position="1201"/>
        <end position="1242"/>
    </location>
</feature>
<name>A0A8J2NCK6_FUSEQ</name>
<feature type="transmembrane region" description="Helical" evidence="12">
    <location>
        <begin position="17"/>
        <end position="36"/>
    </location>
</feature>
<dbReference type="PANTHER" id="PTHR22847">
    <property type="entry name" value="WD40 REPEAT PROTEIN"/>
    <property type="match status" value="1"/>
</dbReference>
<dbReference type="InterPro" id="IPR007568">
    <property type="entry name" value="RTA1"/>
</dbReference>
<feature type="transmembrane region" description="Helical" evidence="12">
    <location>
        <begin position="98"/>
        <end position="119"/>
    </location>
</feature>
<evidence type="ECO:0000256" key="8">
    <source>
        <dbReference type="ARBA" id="ARBA00038415"/>
    </source>
</evidence>
<dbReference type="InterPro" id="IPR007111">
    <property type="entry name" value="NACHT_NTPase"/>
</dbReference>
<keyword evidence="7 12" id="KW-0472">Membrane</keyword>
<evidence type="ECO:0000313" key="14">
    <source>
        <dbReference type="EMBL" id="CAG7558862.1"/>
    </source>
</evidence>
<dbReference type="GO" id="GO:0016020">
    <property type="term" value="C:membrane"/>
    <property type="evidence" value="ECO:0007669"/>
    <property type="project" value="UniProtKB-SubCell"/>
</dbReference>
<keyword evidence="6" id="KW-0175">Coiled coil</keyword>
<dbReference type="SMART" id="SM00320">
    <property type="entry name" value="WD40"/>
    <property type="match status" value="12"/>
</dbReference>
<proteinExistence type="inferred from homology"/>
<keyword evidence="4" id="KW-0677">Repeat</keyword>
<dbReference type="Pfam" id="PF00400">
    <property type="entry name" value="WD40"/>
    <property type="match status" value="11"/>
</dbReference>
<evidence type="ECO:0000313" key="15">
    <source>
        <dbReference type="Proteomes" id="UP000693738"/>
    </source>
</evidence>
<evidence type="ECO:0000256" key="4">
    <source>
        <dbReference type="ARBA" id="ARBA00022737"/>
    </source>
</evidence>
<evidence type="ECO:0000256" key="7">
    <source>
        <dbReference type="ARBA" id="ARBA00023136"/>
    </source>
</evidence>
<protein>
    <recommendedName>
        <fullName evidence="9">Mitochondrial division protein 1</fullName>
    </recommendedName>
</protein>
<comment type="function">
    <text evidence="10">Involved in mitochondrial fission. Acts as an adapter protein required to form mitochondrial fission complexes. Formation of these complexes is required to promote constriction and fission of the mitochondrial compartment at a late step in mitochondrial division.</text>
</comment>
<dbReference type="GO" id="GO:1990234">
    <property type="term" value="C:transferase complex"/>
    <property type="evidence" value="ECO:0007669"/>
    <property type="project" value="UniProtKB-ARBA"/>
</dbReference>
<dbReference type="InterPro" id="IPR056884">
    <property type="entry name" value="NPHP3-like_N"/>
</dbReference>
<keyword evidence="5 12" id="KW-1133">Transmembrane helix</keyword>
<dbReference type="GO" id="GO:0005634">
    <property type="term" value="C:nucleus"/>
    <property type="evidence" value="ECO:0007669"/>
    <property type="project" value="TreeGrafter"/>
</dbReference>
<evidence type="ECO:0000256" key="9">
    <source>
        <dbReference type="ARBA" id="ARBA00039789"/>
    </source>
</evidence>
<dbReference type="InterPro" id="IPR000845">
    <property type="entry name" value="Nucleoside_phosphorylase_d"/>
</dbReference>
<feature type="repeat" description="WD" evidence="11">
    <location>
        <begin position="990"/>
        <end position="1031"/>
    </location>
</feature>
<feature type="domain" description="NACHT" evidence="13">
    <location>
        <begin position="463"/>
        <end position="611"/>
    </location>
</feature>
<dbReference type="PROSITE" id="PS50294">
    <property type="entry name" value="WD_REPEATS_REGION"/>
    <property type="match status" value="9"/>
</dbReference>
<dbReference type="GO" id="GO:0003824">
    <property type="term" value="F:catalytic activity"/>
    <property type="evidence" value="ECO:0007669"/>
    <property type="project" value="InterPro"/>
</dbReference>
<feature type="repeat" description="WD" evidence="11">
    <location>
        <begin position="908"/>
        <end position="949"/>
    </location>
</feature>
<evidence type="ECO:0000256" key="10">
    <source>
        <dbReference type="ARBA" id="ARBA00043913"/>
    </source>
</evidence>
<feature type="repeat" description="WD" evidence="11">
    <location>
        <begin position="1075"/>
        <end position="1116"/>
    </location>
</feature>
<comment type="similarity">
    <text evidence="8">Belongs to the WD repeat MDV1/CAF4 family.</text>
</comment>
<dbReference type="InterPro" id="IPR001680">
    <property type="entry name" value="WD40_rpt"/>
</dbReference>
<evidence type="ECO:0000256" key="12">
    <source>
        <dbReference type="SAM" id="Phobius"/>
    </source>
</evidence>
<evidence type="ECO:0000256" key="5">
    <source>
        <dbReference type="ARBA" id="ARBA00022989"/>
    </source>
</evidence>
<dbReference type="GO" id="GO:0009116">
    <property type="term" value="P:nucleoside metabolic process"/>
    <property type="evidence" value="ECO:0007669"/>
    <property type="project" value="InterPro"/>
</dbReference>
<feature type="repeat" description="WD" evidence="11">
    <location>
        <begin position="1374"/>
        <end position="1399"/>
    </location>
</feature>
<feature type="repeat" description="WD" evidence="11">
    <location>
        <begin position="1284"/>
        <end position="1325"/>
    </location>
</feature>
<sequence>MFSSNDNLYERYEPNRYLAICCLLFFFVLTICHYSLRRRIGHSFGCAMYQGGLRKSHLPSPPQVESNSISVEIGAFTARLISMENPDDEVSYIIQRALMLLAPLWYTAAIYDFFNGLMYGSGYSNLSLSYHVRQTAYLVISCHNIVITSLPTNEYGTNNAVNVLTNLTRTFESIYLSLMVGIGGGVPRPNFDIRLGDIIVGTRVVQHDLGKIVGSGQIQHTAVPRTLAHLLGKALSLLQAEHQPHSKRIPFILEEKFRDHPGYAHPSTADRLFSSEYPHNSQASTCDECSPSALVQRNERSTRNPYIHYGTIASGNQVMKSSTVRDTVAHAVDAICFEMEAAGLSDICPCLSIRGICDYCDSHKSKKWQEYAAATAAAFAREFLEKLPPTEESLASTPDRVREQEYWLQNEKYNSCLRDLRETDPRDDKTRIEETKGGLLKDAYRWILENDKFQEWYNASCSQLLWIKGDPGKGKTMLLCGLINELEKDHRSFLSYFFCQATEARLSNATAVLRGIIYLLVVQRPPLFSYIEEKYDHAGKQLFEDGNAWQALSKIFMAMLEDPILDDALLIVDALDECSTDQEKLLDLIVRSSTVKWIVTSRNWPEIEQWLDSSTQKVRLHLELNQDSVSKAVEAYIEFKVGQLAKIKQYDAKLKSEVKSHLVENADGSQYEDEFDELPEIIGGCGSFLTLRGDAVYFLHQSAKEFLLNKASEHILPSGLASQHEIIFERSLQALSETLRRDICQLNHPGFDIDDISPDVLKPLDPIRYSCIYWVDHLNDSEPTSLSNHLDNDSDVHVFIQKNYLYWLEALGLLRSIVEGVKAIYKLEDLATALKVTEPVAKLLEDARRFILTHKRPIEIAPLQVYVSGLVFSPEGSLIRERFKHEEPDWISLKPKMDRNWSKCLQTLEGHGPGDISVALSPDNQLIASGGRDKTVRVWDITTGLCQHTLEDHDGEINSITFLPDGQNLAAASGTIKIWNIKTESCLRTLVGHSAPVRSVASSPDGFYLGSGSSDRTIKIWCSQTGKCLKTLEGHPENLKSSVAFSPDSQHLASASIDNTVRIWDMKTFLCLQTLQGHDGRVTSVAFSSDGRRLASISADGTTKVWDATTGSYPPVLEISSPFGTTVAFSADGKRLAFGDNLSEIKLFDAETGEILQTLRDIGDPVTSVAFTADSQRLVSGSENGSVKIWVVSIDVYTLTVEDHEGSVNSIAISADGLRVMSGCSDTTVKIWDAETGTCLQTLEGHHGMIDRVACSPDNKVSASGSVDGTIKVWDTITWKCLHTLEHDDEVTSVAFSEDGQYLASGSKGNTAKIWDAATGRCLSTLEHDDEVTSVAFSADSRYLAAGLDDMTTRIWNIGEHSFKTLQGHTEPASLAFSVDTQYLASGSWDRTVSIWDLEQCMYLHAIDVGKTLYGISFDLWTNSQLYTDIGILDITVPNPTPNVYAESIGIANLPSFDWSSHRINIGGEWITKHGENVLWLPSEYRPWVSAVFKSTIALGCDSGRVLIMSFC</sequence>
<dbReference type="PANTHER" id="PTHR22847:SF637">
    <property type="entry name" value="WD REPEAT DOMAIN 5B"/>
    <property type="match status" value="1"/>
</dbReference>
<dbReference type="Pfam" id="PF24883">
    <property type="entry name" value="NPHP3_N"/>
    <property type="match status" value="1"/>
</dbReference>
<feature type="repeat" description="WD" evidence="11">
    <location>
        <begin position="1042"/>
        <end position="1074"/>
    </location>
</feature>
<comment type="caution">
    <text evidence="14">The sequence shown here is derived from an EMBL/GenBank/DDBJ whole genome shotgun (WGS) entry which is preliminary data.</text>
</comment>
<dbReference type="InterPro" id="IPR019775">
    <property type="entry name" value="WD40_repeat_CS"/>
</dbReference>
<feature type="repeat" description="WD" evidence="11">
    <location>
        <begin position="1325"/>
        <end position="1358"/>
    </location>
</feature>
<keyword evidence="2 11" id="KW-0853">WD repeat</keyword>